<dbReference type="AlphaFoldDB" id="A0A1H0MCB0"/>
<gene>
    <name evidence="9" type="ORF">H7E68_03225</name>
    <name evidence="10" type="ORF">SAMN04488529_101402</name>
</gene>
<dbReference type="Proteomes" id="UP000198597">
    <property type="component" value="Unassembled WGS sequence"/>
</dbReference>
<evidence type="ECO:0000259" key="8">
    <source>
        <dbReference type="PROSITE" id="PS50110"/>
    </source>
</evidence>
<evidence type="ECO:0000259" key="7">
    <source>
        <dbReference type="PROSITE" id="PS01124"/>
    </source>
</evidence>
<dbReference type="InterPro" id="IPR020449">
    <property type="entry name" value="Tscrpt_reg_AraC-type_HTH"/>
</dbReference>
<feature type="modified residue" description="4-aspartylphosphate" evidence="6">
    <location>
        <position position="54"/>
    </location>
</feature>
<keyword evidence="11" id="KW-1185">Reference proteome</keyword>
<dbReference type="STRING" id="94869.SAMN04488529_101402"/>
<dbReference type="Gene3D" id="1.10.10.60">
    <property type="entry name" value="Homeodomain-like"/>
    <property type="match status" value="2"/>
</dbReference>
<dbReference type="SUPFAM" id="SSF52172">
    <property type="entry name" value="CheY-like"/>
    <property type="match status" value="1"/>
</dbReference>
<dbReference type="CDD" id="cd17536">
    <property type="entry name" value="REC_YesN-like"/>
    <property type="match status" value="1"/>
</dbReference>
<dbReference type="SMART" id="SM00448">
    <property type="entry name" value="REC"/>
    <property type="match status" value="1"/>
</dbReference>
<dbReference type="GO" id="GO:0000160">
    <property type="term" value="P:phosphorelay signal transduction system"/>
    <property type="evidence" value="ECO:0007669"/>
    <property type="project" value="InterPro"/>
</dbReference>
<feature type="domain" description="Response regulatory" evidence="8">
    <location>
        <begin position="3"/>
        <end position="119"/>
    </location>
</feature>
<dbReference type="PROSITE" id="PS00041">
    <property type="entry name" value="HTH_ARAC_FAMILY_1"/>
    <property type="match status" value="1"/>
</dbReference>
<dbReference type="EMBL" id="FNJM01000001">
    <property type="protein sequence ID" value="SDO77906.1"/>
    <property type="molecule type" value="Genomic_DNA"/>
</dbReference>
<dbReference type="EMBL" id="JACKWY010000002">
    <property type="protein sequence ID" value="MBB6713748.1"/>
    <property type="molecule type" value="Genomic_DNA"/>
</dbReference>
<dbReference type="InterPro" id="IPR001789">
    <property type="entry name" value="Sig_transdc_resp-reg_receiver"/>
</dbReference>
<dbReference type="PANTHER" id="PTHR43280:SF2">
    <property type="entry name" value="HTH-TYPE TRANSCRIPTIONAL REGULATOR EXSA"/>
    <property type="match status" value="1"/>
</dbReference>
<reference evidence="9 12" key="2">
    <citation type="submission" date="2020-08" db="EMBL/GenBank/DDBJ databases">
        <title>Clostridia isolated from Swiss meat.</title>
        <authorList>
            <person name="Wambui J."/>
            <person name="Stevens M.J.A."/>
            <person name="Stephan R."/>
        </authorList>
    </citation>
    <scope>NUCLEOTIDE SEQUENCE [LARGE SCALE GENOMIC DNA]</scope>
    <source>
        <strain evidence="9 12">CM001</strain>
    </source>
</reference>
<dbReference type="Pfam" id="PF00072">
    <property type="entry name" value="Response_reg"/>
    <property type="match status" value="1"/>
</dbReference>
<sequence length="249" mass="28476">MFKIMIVDDEILERQALKMIINNSECGKVVAEACNGREAIELDRKFNPDIIIMDVKMPGIDGMKASEIIKEQNSNKIIIMITAYDDFELVHKALVLGVDDYILKPIKPSELMNVLNKFFVNFKINKEFCAEKLVNDGKEIPIKAAIEYIHDNLTGNITLEKTASICNLSPCYFSKVFKKEVGVTFVSYVNDIKINKAKEMLENKDIPVLNVALDLGFEDCGYFIRVFKKSQGVTPKKYREAYREENREI</sequence>
<dbReference type="Gene3D" id="3.40.50.2300">
    <property type="match status" value="1"/>
</dbReference>
<dbReference type="SMART" id="SM00342">
    <property type="entry name" value="HTH_ARAC"/>
    <property type="match status" value="1"/>
</dbReference>
<evidence type="ECO:0000256" key="3">
    <source>
        <dbReference type="ARBA" id="ARBA00023125"/>
    </source>
</evidence>
<evidence type="ECO:0000256" key="6">
    <source>
        <dbReference type="PROSITE-ProRule" id="PRU00169"/>
    </source>
</evidence>
<dbReference type="InterPro" id="IPR018062">
    <property type="entry name" value="HTH_AraC-typ_CS"/>
</dbReference>
<dbReference type="InterPro" id="IPR011006">
    <property type="entry name" value="CheY-like_superfamily"/>
</dbReference>
<dbReference type="RefSeq" id="WP_089965262.1">
    <property type="nucleotide sequence ID" value="NZ_FNJM01000001.1"/>
</dbReference>
<dbReference type="SUPFAM" id="SSF46689">
    <property type="entry name" value="Homeodomain-like"/>
    <property type="match status" value="2"/>
</dbReference>
<dbReference type="PROSITE" id="PS01124">
    <property type="entry name" value="HTH_ARAC_FAMILY_2"/>
    <property type="match status" value="1"/>
</dbReference>
<keyword evidence="2" id="KW-0805">Transcription regulation</keyword>
<reference evidence="10 11" key="1">
    <citation type="submission" date="2016-10" db="EMBL/GenBank/DDBJ databases">
        <authorList>
            <person name="de Groot N.N."/>
        </authorList>
    </citation>
    <scope>NUCLEOTIDE SEQUENCE [LARGE SCALE GENOMIC DNA]</scope>
    <source>
        <strain evidence="10 11">DSM 12272</strain>
    </source>
</reference>
<evidence type="ECO:0000313" key="12">
    <source>
        <dbReference type="Proteomes" id="UP000585258"/>
    </source>
</evidence>
<keyword evidence="3" id="KW-0238">DNA-binding</keyword>
<evidence type="ECO:0000313" key="9">
    <source>
        <dbReference type="EMBL" id="MBB6713748.1"/>
    </source>
</evidence>
<name>A0A1H0MCB0_9CLOT</name>
<accession>A0A1H0MCB0</accession>
<evidence type="ECO:0000313" key="11">
    <source>
        <dbReference type="Proteomes" id="UP000198597"/>
    </source>
</evidence>
<evidence type="ECO:0000256" key="2">
    <source>
        <dbReference type="ARBA" id="ARBA00023015"/>
    </source>
</evidence>
<protein>
    <recommendedName>
        <fullName evidence="1">Stage 0 sporulation protein A homolog</fullName>
    </recommendedName>
</protein>
<dbReference type="GO" id="GO:0043565">
    <property type="term" value="F:sequence-specific DNA binding"/>
    <property type="evidence" value="ECO:0007669"/>
    <property type="project" value="InterPro"/>
</dbReference>
<evidence type="ECO:0000256" key="1">
    <source>
        <dbReference type="ARBA" id="ARBA00018672"/>
    </source>
</evidence>
<comment type="function">
    <text evidence="5">May play the central regulatory role in sporulation. It may be an element of the effector pathway responsible for the activation of sporulation genes in response to nutritional stress. Spo0A may act in concert with spo0H (a sigma factor) to control the expression of some genes that are critical to the sporulation process.</text>
</comment>
<dbReference type="InterPro" id="IPR009057">
    <property type="entry name" value="Homeodomain-like_sf"/>
</dbReference>
<evidence type="ECO:0000256" key="5">
    <source>
        <dbReference type="ARBA" id="ARBA00024867"/>
    </source>
</evidence>
<proteinExistence type="predicted"/>
<dbReference type="PROSITE" id="PS50110">
    <property type="entry name" value="RESPONSE_REGULATORY"/>
    <property type="match status" value="1"/>
</dbReference>
<evidence type="ECO:0000313" key="10">
    <source>
        <dbReference type="EMBL" id="SDO77906.1"/>
    </source>
</evidence>
<organism evidence="10 11">
    <name type="scientific">Clostridium gasigenes</name>
    <dbReference type="NCBI Taxonomy" id="94869"/>
    <lineage>
        <taxon>Bacteria</taxon>
        <taxon>Bacillati</taxon>
        <taxon>Bacillota</taxon>
        <taxon>Clostridia</taxon>
        <taxon>Eubacteriales</taxon>
        <taxon>Clostridiaceae</taxon>
        <taxon>Clostridium</taxon>
    </lineage>
</organism>
<keyword evidence="6" id="KW-0597">Phosphoprotein</keyword>
<keyword evidence="4" id="KW-0804">Transcription</keyword>
<dbReference type="PANTHER" id="PTHR43280">
    <property type="entry name" value="ARAC-FAMILY TRANSCRIPTIONAL REGULATOR"/>
    <property type="match status" value="1"/>
</dbReference>
<feature type="domain" description="HTH araC/xylS-type" evidence="7">
    <location>
        <begin position="143"/>
        <end position="241"/>
    </location>
</feature>
<dbReference type="InterPro" id="IPR018060">
    <property type="entry name" value="HTH_AraC"/>
</dbReference>
<dbReference type="PRINTS" id="PR00032">
    <property type="entry name" value="HTHARAC"/>
</dbReference>
<dbReference type="OrthoDB" id="324626at2"/>
<evidence type="ECO:0000256" key="4">
    <source>
        <dbReference type="ARBA" id="ARBA00023163"/>
    </source>
</evidence>
<dbReference type="GO" id="GO:0003700">
    <property type="term" value="F:DNA-binding transcription factor activity"/>
    <property type="evidence" value="ECO:0007669"/>
    <property type="project" value="InterPro"/>
</dbReference>
<dbReference type="Proteomes" id="UP000585258">
    <property type="component" value="Unassembled WGS sequence"/>
</dbReference>
<dbReference type="Pfam" id="PF12833">
    <property type="entry name" value="HTH_18"/>
    <property type="match status" value="1"/>
</dbReference>